<dbReference type="InterPro" id="IPR011993">
    <property type="entry name" value="PH-like_dom_sf"/>
</dbReference>
<evidence type="ECO:0000313" key="1">
    <source>
        <dbReference type="EMBL" id="ETN99773.1"/>
    </source>
</evidence>
<protein>
    <recommendedName>
        <fullName evidence="3">PH domain-containing protein</fullName>
    </recommendedName>
</protein>
<dbReference type="SUPFAM" id="SSF50729">
    <property type="entry name" value="PH domain-like"/>
    <property type="match status" value="1"/>
</dbReference>
<dbReference type="EMBL" id="ASPP01042963">
    <property type="protein sequence ID" value="ETN99773.1"/>
    <property type="molecule type" value="Genomic_DNA"/>
</dbReference>
<proteinExistence type="predicted"/>
<organism evidence="1 2">
    <name type="scientific">Reticulomyxa filosa</name>
    <dbReference type="NCBI Taxonomy" id="46433"/>
    <lineage>
        <taxon>Eukaryota</taxon>
        <taxon>Sar</taxon>
        <taxon>Rhizaria</taxon>
        <taxon>Retaria</taxon>
        <taxon>Foraminifera</taxon>
        <taxon>Monothalamids</taxon>
        <taxon>Reticulomyxidae</taxon>
        <taxon>Reticulomyxa</taxon>
    </lineage>
</organism>
<gene>
    <name evidence="1" type="ORF">RFI_37698</name>
</gene>
<sequence length="149" mass="17277">MYQLREMFKLEESDIENGSEIIKFLDNMASAISNEKSPQKFIKHSKNPNQTPPSVRHLVVVNHRLYWKERPQDSNNKVKSFHLARIRQVQIGKVSKALKNAAKTVPDNRCLCIRSDHATLDLEAESPQVALKWMEFLSGFIRHFEFLDG</sequence>
<name>X6LDZ3_RETFI</name>
<dbReference type="Proteomes" id="UP000023152">
    <property type="component" value="Unassembled WGS sequence"/>
</dbReference>
<reference evidence="1 2" key="1">
    <citation type="journal article" date="2013" name="Curr. Biol.">
        <title>The Genome of the Foraminiferan Reticulomyxa filosa.</title>
        <authorList>
            <person name="Glockner G."/>
            <person name="Hulsmann N."/>
            <person name="Schleicher M."/>
            <person name="Noegel A.A."/>
            <person name="Eichinger L."/>
            <person name="Gallinger C."/>
            <person name="Pawlowski J."/>
            <person name="Sierra R."/>
            <person name="Euteneuer U."/>
            <person name="Pillet L."/>
            <person name="Moustafa A."/>
            <person name="Platzer M."/>
            <person name="Groth M."/>
            <person name="Szafranski K."/>
            <person name="Schliwa M."/>
        </authorList>
    </citation>
    <scope>NUCLEOTIDE SEQUENCE [LARGE SCALE GENOMIC DNA]</scope>
</reference>
<keyword evidence="2" id="KW-1185">Reference proteome</keyword>
<evidence type="ECO:0008006" key="3">
    <source>
        <dbReference type="Google" id="ProtNLM"/>
    </source>
</evidence>
<dbReference type="AlphaFoldDB" id="X6LDZ3"/>
<dbReference type="Gene3D" id="2.30.29.30">
    <property type="entry name" value="Pleckstrin-homology domain (PH domain)/Phosphotyrosine-binding domain (PTB)"/>
    <property type="match status" value="1"/>
</dbReference>
<accession>X6LDZ3</accession>
<evidence type="ECO:0000313" key="2">
    <source>
        <dbReference type="Proteomes" id="UP000023152"/>
    </source>
</evidence>
<comment type="caution">
    <text evidence="1">The sequence shown here is derived from an EMBL/GenBank/DDBJ whole genome shotgun (WGS) entry which is preliminary data.</text>
</comment>